<dbReference type="NCBIfam" id="TIGR03302">
    <property type="entry name" value="OM_YfiO"/>
    <property type="match status" value="1"/>
</dbReference>
<evidence type="ECO:0000313" key="5">
    <source>
        <dbReference type="EMBL" id="PKR81561.1"/>
    </source>
</evidence>
<reference evidence="5 6" key="1">
    <citation type="submission" date="2017-12" db="EMBL/GenBank/DDBJ databases">
        <title>The draft genome sequence of Brumimicrobium saltpan LHR20.</title>
        <authorList>
            <person name="Do Z.-J."/>
            <person name="Luo H.-R."/>
        </authorList>
    </citation>
    <scope>NUCLEOTIDE SEQUENCE [LARGE SCALE GENOMIC DNA]</scope>
    <source>
        <strain evidence="5 6">LHR20</strain>
    </source>
</reference>
<dbReference type="RefSeq" id="WP_101333575.1">
    <property type="nucleotide sequence ID" value="NZ_PJNI01000002.1"/>
</dbReference>
<organism evidence="5 6">
    <name type="scientific">Brumimicrobium salinarum</name>
    <dbReference type="NCBI Taxonomy" id="2058658"/>
    <lineage>
        <taxon>Bacteria</taxon>
        <taxon>Pseudomonadati</taxon>
        <taxon>Bacteroidota</taxon>
        <taxon>Flavobacteriia</taxon>
        <taxon>Flavobacteriales</taxon>
        <taxon>Crocinitomicaceae</taxon>
        <taxon>Brumimicrobium</taxon>
    </lineage>
</organism>
<dbReference type="OrthoDB" id="9770761at2"/>
<dbReference type="Pfam" id="PF13525">
    <property type="entry name" value="YfiO"/>
    <property type="match status" value="1"/>
</dbReference>
<keyword evidence="1" id="KW-0732">Signal</keyword>
<evidence type="ECO:0000313" key="6">
    <source>
        <dbReference type="Proteomes" id="UP000236654"/>
    </source>
</evidence>
<gene>
    <name evidence="5" type="ORF">CW751_03285</name>
</gene>
<protein>
    <submittedName>
        <fullName evidence="5">Outer membrane protein assembly factor BamD</fullName>
    </submittedName>
</protein>
<dbReference type="SUPFAM" id="SSF48452">
    <property type="entry name" value="TPR-like"/>
    <property type="match status" value="1"/>
</dbReference>
<dbReference type="AlphaFoldDB" id="A0A2I0R4P8"/>
<evidence type="ECO:0000259" key="4">
    <source>
        <dbReference type="Pfam" id="PF13525"/>
    </source>
</evidence>
<feature type="domain" description="Outer membrane lipoprotein BamD-like" evidence="4">
    <location>
        <begin position="39"/>
        <end position="222"/>
    </location>
</feature>
<accession>A0A2I0R4P8</accession>
<proteinExistence type="predicted"/>
<name>A0A2I0R4P8_9FLAO</name>
<dbReference type="PROSITE" id="PS51257">
    <property type="entry name" value="PROKAR_LIPOPROTEIN"/>
    <property type="match status" value="1"/>
</dbReference>
<evidence type="ECO:0000256" key="3">
    <source>
        <dbReference type="ARBA" id="ARBA00023237"/>
    </source>
</evidence>
<dbReference type="InterPro" id="IPR011990">
    <property type="entry name" value="TPR-like_helical_dom_sf"/>
</dbReference>
<dbReference type="InterPro" id="IPR017689">
    <property type="entry name" value="BamD"/>
</dbReference>
<dbReference type="Proteomes" id="UP000236654">
    <property type="component" value="Unassembled WGS sequence"/>
</dbReference>
<dbReference type="Gene3D" id="1.25.40.10">
    <property type="entry name" value="Tetratricopeptide repeat domain"/>
    <property type="match status" value="1"/>
</dbReference>
<keyword evidence="6" id="KW-1185">Reference proteome</keyword>
<dbReference type="InterPro" id="IPR039565">
    <property type="entry name" value="BamD-like"/>
</dbReference>
<evidence type="ECO:0000256" key="2">
    <source>
        <dbReference type="ARBA" id="ARBA00023136"/>
    </source>
</evidence>
<keyword evidence="2" id="KW-0472">Membrane</keyword>
<evidence type="ECO:0000256" key="1">
    <source>
        <dbReference type="ARBA" id="ARBA00022729"/>
    </source>
</evidence>
<dbReference type="EMBL" id="PJNI01000002">
    <property type="protein sequence ID" value="PKR81561.1"/>
    <property type="molecule type" value="Genomic_DNA"/>
</dbReference>
<comment type="caution">
    <text evidence="5">The sequence shown here is derived from an EMBL/GenBank/DDBJ whole genome shotgun (WGS) entry which is preliminary data.</text>
</comment>
<keyword evidence="3" id="KW-0998">Cell outer membrane</keyword>
<sequence>MRLIQHILYVFLFVTLLTSCSDYQKIVKGDDYEEKFLFANRMYEKENYSRALALYEQIYQRFPNTDQGQVAYYRIGKSYFLEGDYYMAGYYFNQFSIRYPTSEKAEKALFLTAICSVKNSPNPALDQEETDLALNDLQLFVQRFPESELIDSCNRTMDRLRLKLETKKFESVKLYAKMERYRAAVASSKSFLDEYPRSHFLDEVTRIKFENAYKLAMNSVFSKKKGRIEEAMETYTKYSYLFDGKSYQNRLERYNNDLVEELGFVAEKYSFNGIVNAYEQSNSNSTQKKTHYLEETIKRFDNFATKYPESSLLEKARSIKDKAEKELTNS</sequence>